<proteinExistence type="predicted"/>
<dbReference type="AlphaFoldDB" id="A0AAW7XE02"/>
<dbReference type="Pfam" id="PF10620">
    <property type="entry name" value="MdcG"/>
    <property type="match status" value="1"/>
</dbReference>
<feature type="domain" description="Phosphoribosyl-dephospho-CoA transferase MdcG C-terminal" evidence="3">
    <location>
        <begin position="96"/>
        <end position="208"/>
    </location>
</feature>
<dbReference type="NCBIfam" id="TIGR03135">
    <property type="entry name" value="malonate_mdcG"/>
    <property type="match status" value="1"/>
</dbReference>
<reference evidence="5" key="1">
    <citation type="submission" date="2023-07" db="EMBL/GenBank/DDBJ databases">
        <title>Genome content predicts the carbon catabolic preferences of heterotrophic bacteria.</title>
        <authorList>
            <person name="Gralka M."/>
        </authorList>
    </citation>
    <scope>NUCLEOTIDE SEQUENCE</scope>
    <source>
        <strain evidence="5">I2M16</strain>
    </source>
</reference>
<evidence type="ECO:0000256" key="2">
    <source>
        <dbReference type="ARBA" id="ARBA00022695"/>
    </source>
</evidence>
<evidence type="ECO:0000256" key="1">
    <source>
        <dbReference type="ARBA" id="ARBA00022679"/>
    </source>
</evidence>
<evidence type="ECO:0000313" key="5">
    <source>
        <dbReference type="EMBL" id="MDO6452429.1"/>
    </source>
</evidence>
<protein>
    <submittedName>
        <fullName evidence="5">Malonate decarboxylase holo-ACP synthase</fullName>
    </submittedName>
</protein>
<dbReference type="InterPro" id="IPR048903">
    <property type="entry name" value="MdcG_N"/>
</dbReference>
<dbReference type="NCBIfam" id="NF002332">
    <property type="entry name" value="PRK01293.1"/>
    <property type="match status" value="1"/>
</dbReference>
<comment type="caution">
    <text evidence="5">The sequence shown here is derived from an EMBL/GenBank/DDBJ whole genome shotgun (WGS) entry which is preliminary data.</text>
</comment>
<evidence type="ECO:0000259" key="3">
    <source>
        <dbReference type="Pfam" id="PF10620"/>
    </source>
</evidence>
<feature type="domain" description="Phosphoribosyl-dephospho-CoA transferase MdcG N-terminal" evidence="4">
    <location>
        <begin position="5"/>
        <end position="81"/>
    </location>
</feature>
<organism evidence="5 6">
    <name type="scientific">Neptunomonas phycophila</name>
    <dbReference type="NCBI Taxonomy" id="1572645"/>
    <lineage>
        <taxon>Bacteria</taxon>
        <taxon>Pseudomonadati</taxon>
        <taxon>Pseudomonadota</taxon>
        <taxon>Gammaproteobacteria</taxon>
        <taxon>Oceanospirillales</taxon>
        <taxon>Oceanospirillaceae</taxon>
        <taxon>Neptunomonas</taxon>
    </lineage>
</organism>
<dbReference type="Proteomes" id="UP001169862">
    <property type="component" value="Unassembled WGS sequence"/>
</dbReference>
<dbReference type="EMBL" id="JAUOPG010000001">
    <property type="protein sequence ID" value="MDO6452429.1"/>
    <property type="molecule type" value="Genomic_DNA"/>
</dbReference>
<keyword evidence="1" id="KW-0808">Transferase</keyword>
<dbReference type="InterPro" id="IPR049180">
    <property type="entry name" value="MdcG_C"/>
</dbReference>
<dbReference type="GO" id="GO:0016779">
    <property type="term" value="F:nucleotidyltransferase activity"/>
    <property type="evidence" value="ECO:0007669"/>
    <property type="project" value="UniProtKB-KW"/>
</dbReference>
<name>A0AAW7XE02_9GAMM</name>
<evidence type="ECO:0000259" key="4">
    <source>
        <dbReference type="Pfam" id="PF20866"/>
    </source>
</evidence>
<gene>
    <name evidence="5" type="ORF">Q4490_02520</name>
</gene>
<keyword evidence="2" id="KW-0548">Nucleotidyltransferase</keyword>
<evidence type="ECO:0000313" key="6">
    <source>
        <dbReference type="Proteomes" id="UP001169862"/>
    </source>
</evidence>
<accession>A0AAW7XE02</accession>
<dbReference type="InterPro" id="IPR017557">
    <property type="entry name" value="Holo-ACP_synthase"/>
</dbReference>
<sequence>MSWHAHDLVWLTSKAELMLAENHQPIPDWVLTSTGPVVVRRAMPIVKQSIKYIPVGVRGGCKAERCAAYVATHHILQSISPYEIVKRKLWANHPLTTEHSVFKALDSLIPHLESLGRPWGITGSCGFELATGIPQLTPRSDLDLIIDGQTLWSKADASRWLASWNAKGCRLDIQLETPMGAVALAEWALRDNHVLVKSNHGPSLVSDPWGLAKESA</sequence>
<dbReference type="RefSeq" id="WP_303548421.1">
    <property type="nucleotide sequence ID" value="NZ_JAUOPG010000001.1"/>
</dbReference>
<dbReference type="Pfam" id="PF20866">
    <property type="entry name" value="MdcG_N"/>
    <property type="match status" value="1"/>
</dbReference>